<keyword evidence="1" id="KW-0132">Cell division</keyword>
<dbReference type="InterPro" id="IPR007838">
    <property type="entry name" value="Cell_div_ZapA-like"/>
</dbReference>
<accession>A0A9D9DYD2</accession>
<organism evidence="1 2">
    <name type="scientific">Candidatus Pullibacteroides excrementavium</name>
    <dbReference type="NCBI Taxonomy" id="2840905"/>
    <lineage>
        <taxon>Bacteria</taxon>
        <taxon>Pseudomonadati</taxon>
        <taxon>Bacteroidota</taxon>
        <taxon>Bacteroidia</taxon>
        <taxon>Bacteroidales</taxon>
        <taxon>Candidatus Pullibacteroides</taxon>
    </lineage>
</organism>
<reference evidence="1" key="2">
    <citation type="journal article" date="2021" name="PeerJ">
        <title>Extensive microbial diversity within the chicken gut microbiome revealed by metagenomics and culture.</title>
        <authorList>
            <person name="Gilroy R."/>
            <person name="Ravi A."/>
            <person name="Getino M."/>
            <person name="Pursley I."/>
            <person name="Horton D.L."/>
            <person name="Alikhan N.F."/>
            <person name="Baker D."/>
            <person name="Gharbi K."/>
            <person name="Hall N."/>
            <person name="Watson M."/>
            <person name="Adriaenssens E.M."/>
            <person name="Foster-Nyarko E."/>
            <person name="Jarju S."/>
            <person name="Secka A."/>
            <person name="Antonio M."/>
            <person name="Oren A."/>
            <person name="Chaudhuri R.R."/>
            <person name="La Ragione R."/>
            <person name="Hildebrand F."/>
            <person name="Pallen M.J."/>
        </authorList>
    </citation>
    <scope>NUCLEOTIDE SEQUENCE</scope>
    <source>
        <strain evidence="1">2889</strain>
    </source>
</reference>
<gene>
    <name evidence="1" type="ORF">IAB08_10300</name>
</gene>
<protein>
    <submittedName>
        <fullName evidence="1">Cell division protein ZapA</fullName>
    </submittedName>
</protein>
<dbReference type="InterPro" id="IPR036192">
    <property type="entry name" value="Cell_div_ZapA-like_sf"/>
</dbReference>
<dbReference type="SUPFAM" id="SSF102829">
    <property type="entry name" value="Cell division protein ZapA-like"/>
    <property type="match status" value="1"/>
</dbReference>
<comment type="caution">
    <text evidence="1">The sequence shown here is derived from an EMBL/GenBank/DDBJ whole genome shotgun (WGS) entry which is preliminary data.</text>
</comment>
<dbReference type="Pfam" id="PF05164">
    <property type="entry name" value="ZapA"/>
    <property type="match status" value="1"/>
</dbReference>
<dbReference type="AlphaFoldDB" id="A0A9D9DYD2"/>
<dbReference type="Proteomes" id="UP000823612">
    <property type="component" value="Unassembled WGS sequence"/>
</dbReference>
<dbReference type="EMBL" id="JADIMZ010000162">
    <property type="protein sequence ID" value="MBO8433664.1"/>
    <property type="molecule type" value="Genomic_DNA"/>
</dbReference>
<proteinExistence type="predicted"/>
<evidence type="ECO:0000313" key="1">
    <source>
        <dbReference type="EMBL" id="MBO8433664.1"/>
    </source>
</evidence>
<dbReference type="GO" id="GO:0051301">
    <property type="term" value="P:cell division"/>
    <property type="evidence" value="ECO:0007669"/>
    <property type="project" value="UniProtKB-KW"/>
</dbReference>
<evidence type="ECO:0000313" key="2">
    <source>
        <dbReference type="Proteomes" id="UP000823612"/>
    </source>
</evidence>
<name>A0A9D9DYD2_9BACT</name>
<reference evidence="1" key="1">
    <citation type="submission" date="2020-10" db="EMBL/GenBank/DDBJ databases">
        <authorList>
            <person name="Gilroy R."/>
        </authorList>
    </citation>
    <scope>NUCLEOTIDE SEQUENCE</scope>
    <source>
        <strain evidence="1">2889</strain>
    </source>
</reference>
<keyword evidence="1" id="KW-0131">Cell cycle</keyword>
<sequence>MNEIPITVNICERPYKLMVDPADEPLIREAARKINEGLRAYAQNYAFKDNQDLLSMVALQYTLNSLKNERGLAYRDRDLIEKLGQIDRTLSM</sequence>